<comment type="caution">
    <text evidence="1">The sequence shown here is derived from an EMBL/GenBank/DDBJ whole genome shotgun (WGS) entry which is preliminary data.</text>
</comment>
<gene>
    <name evidence="1" type="ORF">chiPu_0013862</name>
</gene>
<proteinExistence type="predicted"/>
<organism evidence="1 2">
    <name type="scientific">Chiloscyllium punctatum</name>
    <name type="common">Brownbanded bambooshark</name>
    <name type="synonym">Hemiscyllium punctatum</name>
    <dbReference type="NCBI Taxonomy" id="137246"/>
    <lineage>
        <taxon>Eukaryota</taxon>
        <taxon>Metazoa</taxon>
        <taxon>Chordata</taxon>
        <taxon>Craniata</taxon>
        <taxon>Vertebrata</taxon>
        <taxon>Chondrichthyes</taxon>
        <taxon>Elasmobranchii</taxon>
        <taxon>Galeomorphii</taxon>
        <taxon>Galeoidea</taxon>
        <taxon>Orectolobiformes</taxon>
        <taxon>Hemiscylliidae</taxon>
        <taxon>Chiloscyllium</taxon>
    </lineage>
</organism>
<protein>
    <submittedName>
        <fullName evidence="1">Uncharacterized protein</fullName>
    </submittedName>
</protein>
<dbReference type="EMBL" id="BEZZ01000692">
    <property type="protein sequence ID" value="GCC35379.1"/>
    <property type="molecule type" value="Genomic_DNA"/>
</dbReference>
<evidence type="ECO:0000313" key="2">
    <source>
        <dbReference type="Proteomes" id="UP000287033"/>
    </source>
</evidence>
<sequence>MFSRGAVGLVGVGVPEMFSETIRKLASCLSDVEETTSGATDIVDDICGGTGKFLSDVEVFFGALDGGEGGDVGIDFTLPALAREGASSGLVAGEGDAEVQEGEEGDQDGPGEFEVKMNGVGEVDKLFNLLIGAQGSTNTVFDVGKIGDGASVAVEDGLFHVPDEEADLAGAHVGAPGYPFGLEE</sequence>
<dbReference type="Proteomes" id="UP000287033">
    <property type="component" value="Unassembled WGS sequence"/>
</dbReference>
<keyword evidence="2" id="KW-1185">Reference proteome</keyword>
<reference evidence="1 2" key="1">
    <citation type="journal article" date="2018" name="Nat. Ecol. Evol.">
        <title>Shark genomes provide insights into elasmobranch evolution and the origin of vertebrates.</title>
        <authorList>
            <person name="Hara Y"/>
            <person name="Yamaguchi K"/>
            <person name="Onimaru K"/>
            <person name="Kadota M"/>
            <person name="Koyanagi M"/>
            <person name="Keeley SD"/>
            <person name="Tatsumi K"/>
            <person name="Tanaka K"/>
            <person name="Motone F"/>
            <person name="Kageyama Y"/>
            <person name="Nozu R"/>
            <person name="Adachi N"/>
            <person name="Nishimura O"/>
            <person name="Nakagawa R"/>
            <person name="Tanegashima C"/>
            <person name="Kiyatake I"/>
            <person name="Matsumoto R"/>
            <person name="Murakumo K"/>
            <person name="Nishida K"/>
            <person name="Terakita A"/>
            <person name="Kuratani S"/>
            <person name="Sato K"/>
            <person name="Hyodo S Kuraku.S."/>
        </authorList>
    </citation>
    <scope>NUCLEOTIDE SEQUENCE [LARGE SCALE GENOMIC DNA]</scope>
</reference>
<name>A0A401SYA8_CHIPU</name>
<dbReference type="AlphaFoldDB" id="A0A401SYA8"/>
<evidence type="ECO:0000313" key="1">
    <source>
        <dbReference type="EMBL" id="GCC35379.1"/>
    </source>
</evidence>
<accession>A0A401SYA8</accession>